<comment type="similarity">
    <text evidence="1">Belongs to the LysR transcriptional regulatory family.</text>
</comment>
<dbReference type="PANTHER" id="PTHR30419">
    <property type="entry name" value="HTH-TYPE TRANSCRIPTIONAL REGULATOR YBHD"/>
    <property type="match status" value="1"/>
</dbReference>
<keyword evidence="7" id="KW-1185">Reference proteome</keyword>
<dbReference type="RefSeq" id="WP_149567073.1">
    <property type="nucleotide sequence ID" value="NZ_CP035807.1"/>
</dbReference>
<dbReference type="PRINTS" id="PR00039">
    <property type="entry name" value="HTHLYSR"/>
</dbReference>
<dbReference type="InterPro" id="IPR050950">
    <property type="entry name" value="HTH-type_LysR_regulators"/>
</dbReference>
<keyword evidence="4" id="KW-0804">Transcription</keyword>
<dbReference type="Pfam" id="PF03466">
    <property type="entry name" value="LysR_substrate"/>
    <property type="match status" value="1"/>
</dbReference>
<dbReference type="FunFam" id="1.10.10.10:FF:000001">
    <property type="entry name" value="LysR family transcriptional regulator"/>
    <property type="match status" value="1"/>
</dbReference>
<sequence length="298" mass="33774">MNLERLQIFYAVAIEKSFSNAAKRINKTQSAVSQSIRLLENEVGETLFQRNNRTVLLSEAGRILFEHAVSIIESIEVAQVRIDSLKNLQEGELTISSSMTSACYMLPEVLKKFKNKYPGVKIILKNGLSNQAADMVANKESDVGIVMLPINNPKLICKPLVVREDVVITSINHELNMVEDFSVKSLLDYEFILLDKEAHTRQYINTHFDLIGAIPKVAMEVGNMEIIKQMVKLNFGISVIPRIAVKGEEGKSLNVRRVFNKDECRKIGVVYRKSDKVKITTKVFIEMIIDHFKDTEMI</sequence>
<gene>
    <name evidence="6" type="ORF">EW093_03565</name>
</gene>
<dbReference type="Gene3D" id="3.40.190.290">
    <property type="match status" value="1"/>
</dbReference>
<evidence type="ECO:0000259" key="5">
    <source>
        <dbReference type="PROSITE" id="PS50931"/>
    </source>
</evidence>
<keyword evidence="2" id="KW-0805">Transcription regulation</keyword>
<evidence type="ECO:0000313" key="6">
    <source>
        <dbReference type="EMBL" id="QEN03815.1"/>
    </source>
</evidence>
<organism evidence="6 7">
    <name type="scientific">Thiospirochaeta perfilievii</name>
    <dbReference type="NCBI Taxonomy" id="252967"/>
    <lineage>
        <taxon>Bacteria</taxon>
        <taxon>Pseudomonadati</taxon>
        <taxon>Spirochaetota</taxon>
        <taxon>Spirochaetia</taxon>
        <taxon>Spirochaetales</taxon>
        <taxon>Spirochaetaceae</taxon>
        <taxon>Thiospirochaeta</taxon>
    </lineage>
</organism>
<reference evidence="6 7" key="1">
    <citation type="submission" date="2019-02" db="EMBL/GenBank/DDBJ databases">
        <authorList>
            <person name="Fomenkov A."/>
            <person name="Dubinina G."/>
            <person name="Grabovich M."/>
            <person name="Vincze T."/>
            <person name="Roberts R.J."/>
        </authorList>
    </citation>
    <scope>NUCLEOTIDE SEQUENCE [LARGE SCALE GENOMIC DNA]</scope>
    <source>
        <strain evidence="6 7">P</strain>
    </source>
</reference>
<dbReference type="SUPFAM" id="SSF53850">
    <property type="entry name" value="Periplasmic binding protein-like II"/>
    <property type="match status" value="1"/>
</dbReference>
<dbReference type="InterPro" id="IPR036390">
    <property type="entry name" value="WH_DNA-bd_sf"/>
</dbReference>
<evidence type="ECO:0000313" key="7">
    <source>
        <dbReference type="Proteomes" id="UP000323824"/>
    </source>
</evidence>
<protein>
    <submittedName>
        <fullName evidence="6">LysR family transcriptional regulator</fullName>
    </submittedName>
</protein>
<dbReference type="GO" id="GO:0005829">
    <property type="term" value="C:cytosol"/>
    <property type="evidence" value="ECO:0007669"/>
    <property type="project" value="TreeGrafter"/>
</dbReference>
<reference evidence="6 7" key="2">
    <citation type="submission" date="2019-09" db="EMBL/GenBank/DDBJ databases">
        <title>Complete Genome Sequence and Methylome Analysis of free living Spirochaetas.</title>
        <authorList>
            <person name="Leshcheva N."/>
            <person name="Mikheeva N."/>
        </authorList>
    </citation>
    <scope>NUCLEOTIDE SEQUENCE [LARGE SCALE GENOMIC DNA]</scope>
    <source>
        <strain evidence="6 7">P</strain>
    </source>
</reference>
<keyword evidence="3" id="KW-0238">DNA-binding</keyword>
<dbReference type="PROSITE" id="PS50931">
    <property type="entry name" value="HTH_LYSR"/>
    <property type="match status" value="1"/>
</dbReference>
<proteinExistence type="inferred from homology"/>
<evidence type="ECO:0000256" key="3">
    <source>
        <dbReference type="ARBA" id="ARBA00023125"/>
    </source>
</evidence>
<dbReference type="SUPFAM" id="SSF46785">
    <property type="entry name" value="Winged helix' DNA-binding domain"/>
    <property type="match status" value="1"/>
</dbReference>
<accession>A0A5C1Q731</accession>
<dbReference type="Gene3D" id="1.10.10.10">
    <property type="entry name" value="Winged helix-like DNA-binding domain superfamily/Winged helix DNA-binding domain"/>
    <property type="match status" value="1"/>
</dbReference>
<dbReference type="InterPro" id="IPR036388">
    <property type="entry name" value="WH-like_DNA-bd_sf"/>
</dbReference>
<dbReference type="GO" id="GO:0003677">
    <property type="term" value="F:DNA binding"/>
    <property type="evidence" value="ECO:0007669"/>
    <property type="project" value="UniProtKB-KW"/>
</dbReference>
<dbReference type="OrthoDB" id="9803735at2"/>
<dbReference type="AlphaFoldDB" id="A0A5C1Q731"/>
<dbReference type="InterPro" id="IPR000847">
    <property type="entry name" value="LysR_HTH_N"/>
</dbReference>
<feature type="domain" description="HTH lysR-type" evidence="5">
    <location>
        <begin position="1"/>
        <end position="58"/>
    </location>
</feature>
<dbReference type="PANTHER" id="PTHR30419:SF8">
    <property type="entry name" value="NITROGEN ASSIMILATION TRANSCRIPTIONAL ACTIVATOR-RELATED"/>
    <property type="match status" value="1"/>
</dbReference>
<dbReference type="EMBL" id="CP035807">
    <property type="protein sequence ID" value="QEN03815.1"/>
    <property type="molecule type" value="Genomic_DNA"/>
</dbReference>
<dbReference type="GO" id="GO:0003700">
    <property type="term" value="F:DNA-binding transcription factor activity"/>
    <property type="evidence" value="ECO:0007669"/>
    <property type="project" value="InterPro"/>
</dbReference>
<dbReference type="InterPro" id="IPR005119">
    <property type="entry name" value="LysR_subst-bd"/>
</dbReference>
<evidence type="ECO:0000256" key="4">
    <source>
        <dbReference type="ARBA" id="ARBA00023163"/>
    </source>
</evidence>
<dbReference type="KEGG" id="sper:EW093_03565"/>
<dbReference type="Proteomes" id="UP000323824">
    <property type="component" value="Chromosome"/>
</dbReference>
<evidence type="ECO:0000256" key="2">
    <source>
        <dbReference type="ARBA" id="ARBA00023015"/>
    </source>
</evidence>
<evidence type="ECO:0000256" key="1">
    <source>
        <dbReference type="ARBA" id="ARBA00009437"/>
    </source>
</evidence>
<name>A0A5C1Q731_9SPIO</name>
<dbReference type="CDD" id="cd05466">
    <property type="entry name" value="PBP2_LTTR_substrate"/>
    <property type="match status" value="1"/>
</dbReference>
<dbReference type="Pfam" id="PF00126">
    <property type="entry name" value="HTH_1"/>
    <property type="match status" value="1"/>
</dbReference>